<dbReference type="PANTHER" id="PTHR45873">
    <property type="entry name" value="DNA POLYMERASE ETA"/>
    <property type="match status" value="1"/>
</dbReference>
<dbReference type="InterPro" id="IPR036775">
    <property type="entry name" value="DNA_pol_Y-fam_lit_finger_sf"/>
</dbReference>
<dbReference type="STRING" id="35128.B8C8E2"/>
<sequence length="1538" mass="169871">MAGAANDNTISSNNPHGRVILLLDMDCFYAQCEVVRLGLERDIPLVLVQWNSALAVNYPARKFGIKRGDSFQVAIEKSRGKCVAIHLPVTPVASVSLSPVREGKKSPVKSNVTPVKSDVSSAKVDIKSDSNKDCGEGIGGANPNEASSVQRAQIKSPPRDTNNANYYEEEDDELQSSEASYEAEFNQPQHVKDEMYKREKNTMRSPTEGKACLDRYRLASSRIFSLIEETLIEKLGKKNFILERASIDELFIDVTAFCYSANVHKNESESKDDDNDNSKEEVQSVETQFRLQCQEEAVQSLSDTVICHESHIGSTDKDDEIGRALRLGCHVSANVRRVVFQKLGFTLSAGISTSKLVAKLGATYGKPNGQAVIYPVAIPKVMDETQIRKARMLGGKLGKKVGSMNIDADDVIRSYIDKSISFAVGDESGRWVFDACRGICLEEVKPTLNVLPKSITAFKSLRGSAGSYPELDKWVALLASDIMKRVQLDTSRNHRVPKSCTLGYATKEDGNNWIGKSHRLTFPTDKDFDTRVQKLVDNARRVLLDSGHDSFSRIGFSAIDFVTRATKGIYSFFSVGKIESSSARREKSTTVVVKKKCNPKQPAGIGAFFSVGKDNLSPMPAQKEDDSESIDVEEQTTKETHGIAQLTCPEPVTNDPTTVTETNVPQEIDEDEEFARKLQLELNGDIDSSTPNALPTDKDEALAQQLQSTYDREHSVLSGVERFSGTTIPKRKRDGNAKSSQKQKKQSQGENKSFFELRSLLLFPLFLAAHRPIVFVVPHEPRTISIMASSLMARLQQTSSASAIPTSASVVGVSLSTSSHAPSKPITIKAGHSPKPVEQLIRNLPHPTPVIPPPFFMCSESEAEDRHHHLELSPFEYHYVSLGRQSSCISTTSSGGNGAANKSLQTPQRRGVKDANEISLDSPTPKKPSSLAAALSSPPSRSSSYYSKHGSNSNENNEIAGKSSYVPPFKRVADTTIIVHTEQPKPTQATIVTSPTAPTIASTQKAARNRPNFHPQYVVKKYRRSAAGGGTLSEISEKSIRSLEQLKVTVEYLLLQILVWQRPPGENDCGDGRGGRGNLDQNEVSIWDEDTPIKQPNTQQSQQQPRFSLSDTVAFIDDRLRAVQKDLVTLLGNFEVSFDISVNANAALETQQQHNQQQSSLQHEIKPMLRQMQARMVRYSILALYLLSNVPPSKYEVKFGARALRTSLTCYLNLSLTLHEEHGQHDDTYDDECRVKDEMMAYMALLHSSAVLRSEESALPPSGGSEITSSLMEESGSGWGALLSTFTKHVLLEKSMEGINSGQSLVEKYPRWKWTLELASMVQDGNYQRYFNLLERGPSLSTNQQYAVSEDNARFLILARCCCSHSLNLIRLSALRRYNHTFGKGEQVSGTDIARLLRWESDDEAESSQLAISFCRDAGLPIIESDGENYVKVVMKSVPLSIEGDEAIGRMCNPGRSNDMFVFGTQFETPDTNEHGSDVTTLMNQIEKLDIEENVEVWEDRDASVDDASSAATFSIEARVDEDGVVIPASNVIWSLIQ</sequence>
<keyword evidence="2" id="KW-0808">Transferase</keyword>
<dbReference type="RefSeq" id="XP_002292494.1">
    <property type="nucleotide sequence ID" value="XM_002292458.1"/>
</dbReference>
<dbReference type="Gene3D" id="3.40.1170.60">
    <property type="match status" value="1"/>
</dbReference>
<dbReference type="InterPro" id="IPR052230">
    <property type="entry name" value="DNA_polymerase_eta"/>
</dbReference>
<reference evidence="9 10" key="2">
    <citation type="journal article" date="2008" name="Nature">
        <title>The Phaeodactylum genome reveals the evolutionary history of diatom genomes.</title>
        <authorList>
            <person name="Bowler C."/>
            <person name="Allen A.E."/>
            <person name="Badger J.H."/>
            <person name="Grimwood J."/>
            <person name="Jabbari K."/>
            <person name="Kuo A."/>
            <person name="Maheswari U."/>
            <person name="Martens C."/>
            <person name="Maumus F."/>
            <person name="Otillar R.P."/>
            <person name="Rayko E."/>
            <person name="Salamov A."/>
            <person name="Vandepoele K."/>
            <person name="Beszteri B."/>
            <person name="Gruber A."/>
            <person name="Heijde M."/>
            <person name="Katinka M."/>
            <person name="Mock T."/>
            <person name="Valentin K."/>
            <person name="Verret F."/>
            <person name="Berges J.A."/>
            <person name="Brownlee C."/>
            <person name="Cadoret J.P."/>
            <person name="Chiovitti A."/>
            <person name="Choi C.J."/>
            <person name="Coesel S."/>
            <person name="De Martino A."/>
            <person name="Detter J.C."/>
            <person name="Durkin C."/>
            <person name="Falciatore A."/>
            <person name="Fournet J."/>
            <person name="Haruta M."/>
            <person name="Huysman M.J."/>
            <person name="Jenkins B.D."/>
            <person name="Jiroutova K."/>
            <person name="Jorgensen R.E."/>
            <person name="Joubert Y."/>
            <person name="Kaplan A."/>
            <person name="Kroger N."/>
            <person name="Kroth P.G."/>
            <person name="La Roche J."/>
            <person name="Lindquist E."/>
            <person name="Lommer M."/>
            <person name="Martin-Jezequel V."/>
            <person name="Lopez P.J."/>
            <person name="Lucas S."/>
            <person name="Mangogna M."/>
            <person name="McGinnis K."/>
            <person name="Medlin L.K."/>
            <person name="Montsant A."/>
            <person name="Oudot-Le Secq M.P."/>
            <person name="Napoli C."/>
            <person name="Obornik M."/>
            <person name="Parker M.S."/>
            <person name="Petit J.L."/>
            <person name="Porcel B.M."/>
            <person name="Poulsen N."/>
            <person name="Robison M."/>
            <person name="Rychlewski L."/>
            <person name="Rynearson T.A."/>
            <person name="Schmutz J."/>
            <person name="Shapiro H."/>
            <person name="Siaut M."/>
            <person name="Stanley M."/>
            <person name="Sussman M.R."/>
            <person name="Taylor A.R."/>
            <person name="Vardi A."/>
            <person name="von Dassow P."/>
            <person name="Vyverman W."/>
            <person name="Willis A."/>
            <person name="Wyrwicz L.S."/>
            <person name="Rokhsar D.S."/>
            <person name="Weissenbach J."/>
            <person name="Armbrust E.V."/>
            <person name="Green B.R."/>
            <person name="Van de Peer Y."/>
            <person name="Grigoriev I.V."/>
        </authorList>
    </citation>
    <scope>NUCLEOTIDE SEQUENCE [LARGE SCALE GENOMIC DNA]</scope>
    <source>
        <strain evidence="9 10">CCMP1335</strain>
    </source>
</reference>
<feature type="compositionally biased region" description="Polar residues" evidence="7">
    <location>
        <begin position="144"/>
        <end position="165"/>
    </location>
</feature>
<evidence type="ECO:0000256" key="5">
    <source>
        <dbReference type="ARBA" id="ARBA00023204"/>
    </source>
</evidence>
<proteinExistence type="predicted"/>
<protein>
    <recommendedName>
        <fullName evidence="8">UmuC domain-containing protein</fullName>
    </recommendedName>
</protein>
<evidence type="ECO:0000259" key="8">
    <source>
        <dbReference type="PROSITE" id="PS50173"/>
    </source>
</evidence>
<feature type="domain" description="UmuC" evidence="8">
    <location>
        <begin position="20"/>
        <end position="394"/>
    </location>
</feature>
<dbReference type="Gene3D" id="3.30.1490.100">
    <property type="entry name" value="DNA polymerase, Y-family, little finger domain"/>
    <property type="match status" value="1"/>
</dbReference>
<feature type="compositionally biased region" description="Polar residues" evidence="7">
    <location>
        <begin position="108"/>
        <end position="120"/>
    </location>
</feature>
<dbReference type="InterPro" id="IPR043502">
    <property type="entry name" value="DNA/RNA_pol_sf"/>
</dbReference>
<gene>
    <name evidence="9" type="ORF">THAPSDRAFT_24019</name>
</gene>
<dbReference type="Gene3D" id="1.25.40.990">
    <property type="match status" value="1"/>
</dbReference>
<keyword evidence="5" id="KW-0234">DNA repair</keyword>
<dbReference type="InterPro" id="IPR043128">
    <property type="entry name" value="Rev_trsase/Diguanyl_cyclase"/>
</dbReference>
<feature type="region of interest" description="Disordered" evidence="7">
    <location>
        <begin position="266"/>
        <end position="285"/>
    </location>
</feature>
<dbReference type="InParanoid" id="B8C8E2"/>
<dbReference type="GeneID" id="7453067"/>
<dbReference type="GO" id="GO:0009314">
    <property type="term" value="P:response to radiation"/>
    <property type="evidence" value="ECO:0000318"/>
    <property type="project" value="GO_Central"/>
</dbReference>
<reference evidence="9 10" key="1">
    <citation type="journal article" date="2004" name="Science">
        <title>The genome of the diatom Thalassiosira pseudonana: ecology, evolution, and metabolism.</title>
        <authorList>
            <person name="Armbrust E.V."/>
            <person name="Berges J.A."/>
            <person name="Bowler C."/>
            <person name="Green B.R."/>
            <person name="Martinez D."/>
            <person name="Putnam N.H."/>
            <person name="Zhou S."/>
            <person name="Allen A.E."/>
            <person name="Apt K.E."/>
            <person name="Bechner M."/>
            <person name="Brzezinski M.A."/>
            <person name="Chaal B.K."/>
            <person name="Chiovitti A."/>
            <person name="Davis A.K."/>
            <person name="Demarest M.S."/>
            <person name="Detter J.C."/>
            <person name="Glavina T."/>
            <person name="Goodstein D."/>
            <person name="Hadi M.Z."/>
            <person name="Hellsten U."/>
            <person name="Hildebrand M."/>
            <person name="Jenkins B.D."/>
            <person name="Jurka J."/>
            <person name="Kapitonov V.V."/>
            <person name="Kroger N."/>
            <person name="Lau W.W."/>
            <person name="Lane T.W."/>
            <person name="Larimer F.W."/>
            <person name="Lippmeier J.C."/>
            <person name="Lucas S."/>
            <person name="Medina M."/>
            <person name="Montsant A."/>
            <person name="Obornik M."/>
            <person name="Parker M.S."/>
            <person name="Palenik B."/>
            <person name="Pazour G.J."/>
            <person name="Richardson P.M."/>
            <person name="Rynearson T.A."/>
            <person name="Saito M.A."/>
            <person name="Schwartz D.C."/>
            <person name="Thamatrakoln K."/>
            <person name="Valentin K."/>
            <person name="Vardi A."/>
            <person name="Wilkerson F.P."/>
            <person name="Rokhsar D.S."/>
        </authorList>
    </citation>
    <scope>NUCLEOTIDE SEQUENCE [LARGE SCALE GENOMIC DNA]</scope>
    <source>
        <strain evidence="9 10">CCMP1335</strain>
    </source>
</reference>
<feature type="compositionally biased region" description="Basic and acidic residues" evidence="7">
    <location>
        <begin position="124"/>
        <end position="135"/>
    </location>
</feature>
<dbReference type="PaxDb" id="35128-Thaps24019"/>
<keyword evidence="3" id="KW-0479">Metal-binding</keyword>
<dbReference type="GO" id="GO:0006281">
    <property type="term" value="P:DNA repair"/>
    <property type="evidence" value="ECO:0007669"/>
    <property type="project" value="UniProtKB-KW"/>
</dbReference>
<evidence type="ECO:0000313" key="9">
    <source>
        <dbReference type="EMBL" id="EED90469.1"/>
    </source>
</evidence>
<evidence type="ECO:0000256" key="3">
    <source>
        <dbReference type="ARBA" id="ARBA00022723"/>
    </source>
</evidence>
<evidence type="ECO:0000256" key="6">
    <source>
        <dbReference type="ARBA" id="ARBA00023242"/>
    </source>
</evidence>
<dbReference type="InterPro" id="IPR001126">
    <property type="entry name" value="UmuC"/>
</dbReference>
<dbReference type="SUPFAM" id="SSF56672">
    <property type="entry name" value="DNA/RNA polymerases"/>
    <property type="match status" value="2"/>
</dbReference>
<feature type="compositionally biased region" description="Low complexity" evidence="7">
    <location>
        <begin position="927"/>
        <end position="948"/>
    </location>
</feature>
<dbReference type="GO" id="GO:0003887">
    <property type="term" value="F:DNA-directed DNA polymerase activity"/>
    <property type="evidence" value="ECO:0000318"/>
    <property type="project" value="GO_Central"/>
</dbReference>
<feature type="region of interest" description="Disordered" evidence="7">
    <location>
        <begin position="98"/>
        <end position="206"/>
    </location>
</feature>
<evidence type="ECO:0000313" key="10">
    <source>
        <dbReference type="Proteomes" id="UP000001449"/>
    </source>
</evidence>
<dbReference type="GO" id="GO:0005634">
    <property type="term" value="C:nucleus"/>
    <property type="evidence" value="ECO:0000318"/>
    <property type="project" value="GO_Central"/>
</dbReference>
<dbReference type="GO" id="GO:0046872">
    <property type="term" value="F:metal ion binding"/>
    <property type="evidence" value="ECO:0007669"/>
    <property type="project" value="UniProtKB-KW"/>
</dbReference>
<dbReference type="SUPFAM" id="SSF100879">
    <property type="entry name" value="Lesion bypass DNA polymerase (Y-family), little finger domain"/>
    <property type="match status" value="1"/>
</dbReference>
<evidence type="ECO:0000256" key="1">
    <source>
        <dbReference type="ARBA" id="ARBA00004123"/>
    </source>
</evidence>
<dbReference type="Gene3D" id="3.30.70.270">
    <property type="match status" value="1"/>
</dbReference>
<dbReference type="GO" id="GO:0042276">
    <property type="term" value="P:error-prone translesion synthesis"/>
    <property type="evidence" value="ECO:0000318"/>
    <property type="project" value="GO_Central"/>
</dbReference>
<evidence type="ECO:0000256" key="2">
    <source>
        <dbReference type="ARBA" id="ARBA00022679"/>
    </source>
</evidence>
<dbReference type="GO" id="GO:0035861">
    <property type="term" value="C:site of double-strand break"/>
    <property type="evidence" value="ECO:0000318"/>
    <property type="project" value="GO_Central"/>
</dbReference>
<keyword evidence="4" id="KW-0227">DNA damage</keyword>
<dbReference type="Pfam" id="PF00817">
    <property type="entry name" value="IMS"/>
    <property type="match status" value="1"/>
</dbReference>
<dbReference type="KEGG" id="tps:THAPSDRAFT_24019"/>
<name>B8C8E2_THAPS</name>
<dbReference type="GO" id="GO:0005657">
    <property type="term" value="C:replication fork"/>
    <property type="evidence" value="ECO:0000318"/>
    <property type="project" value="GO_Central"/>
</dbReference>
<feature type="region of interest" description="Disordered" evidence="7">
    <location>
        <begin position="891"/>
        <end position="965"/>
    </location>
</feature>
<dbReference type="Gene3D" id="1.10.150.20">
    <property type="entry name" value="5' to 3' exonuclease, C-terminal subdomain"/>
    <property type="match status" value="1"/>
</dbReference>
<dbReference type="EMBL" id="CM000645">
    <property type="protein sequence ID" value="EED90469.1"/>
    <property type="molecule type" value="Genomic_DNA"/>
</dbReference>
<feature type="region of interest" description="Disordered" evidence="7">
    <location>
        <begin position="649"/>
        <end position="669"/>
    </location>
</feature>
<accession>B8C8E2</accession>
<evidence type="ECO:0000256" key="7">
    <source>
        <dbReference type="SAM" id="MobiDB-lite"/>
    </source>
</evidence>
<keyword evidence="10" id="KW-1185">Reference proteome</keyword>
<feature type="compositionally biased region" description="Polar residues" evidence="7">
    <location>
        <begin position="891"/>
        <end position="908"/>
    </location>
</feature>
<organism evidence="9 10">
    <name type="scientific">Thalassiosira pseudonana</name>
    <name type="common">Marine diatom</name>
    <name type="synonym">Cyclotella nana</name>
    <dbReference type="NCBI Taxonomy" id="35128"/>
    <lineage>
        <taxon>Eukaryota</taxon>
        <taxon>Sar</taxon>
        <taxon>Stramenopiles</taxon>
        <taxon>Ochrophyta</taxon>
        <taxon>Bacillariophyta</taxon>
        <taxon>Coscinodiscophyceae</taxon>
        <taxon>Thalassiosirophycidae</taxon>
        <taxon>Thalassiosirales</taxon>
        <taxon>Thalassiosiraceae</taxon>
        <taxon>Thalassiosira</taxon>
    </lineage>
</organism>
<dbReference type="PANTHER" id="PTHR45873:SF1">
    <property type="entry name" value="DNA POLYMERASE ETA"/>
    <property type="match status" value="1"/>
</dbReference>
<dbReference type="HOGENOM" id="CLU_246944_0_0_1"/>
<feature type="compositionally biased region" description="Basic and acidic residues" evidence="7">
    <location>
        <begin position="190"/>
        <end position="202"/>
    </location>
</feature>
<feature type="compositionally biased region" description="Polar residues" evidence="7">
    <location>
        <begin position="654"/>
        <end position="665"/>
    </location>
</feature>
<dbReference type="PROSITE" id="PS50173">
    <property type="entry name" value="UMUC"/>
    <property type="match status" value="1"/>
</dbReference>
<dbReference type="FunFam" id="1.25.40.990:FF:000050">
    <property type="entry name" value="Uncharacterized protein"/>
    <property type="match status" value="1"/>
</dbReference>
<feature type="region of interest" description="Disordered" evidence="7">
    <location>
        <begin position="709"/>
        <end position="750"/>
    </location>
</feature>
<dbReference type="GO" id="GO:0003684">
    <property type="term" value="F:damaged DNA binding"/>
    <property type="evidence" value="ECO:0007669"/>
    <property type="project" value="InterPro"/>
</dbReference>
<dbReference type="Proteomes" id="UP000001449">
    <property type="component" value="Chromosome 9"/>
</dbReference>
<dbReference type="eggNOG" id="KOG2095">
    <property type="taxonomic scope" value="Eukaryota"/>
</dbReference>
<keyword evidence="6" id="KW-0539">Nucleus</keyword>
<comment type="subcellular location">
    <subcellularLocation>
        <location evidence="1">Nucleus</location>
    </subcellularLocation>
</comment>
<evidence type="ECO:0000256" key="4">
    <source>
        <dbReference type="ARBA" id="ARBA00022763"/>
    </source>
</evidence>